<accession>A0ABY2KQM5</accession>
<evidence type="ECO:0000313" key="1">
    <source>
        <dbReference type="EMBL" id="TGD45048.1"/>
    </source>
</evidence>
<dbReference type="EMBL" id="RPEM01000001">
    <property type="protein sequence ID" value="TGD45048.1"/>
    <property type="molecule type" value="Genomic_DNA"/>
</dbReference>
<proteinExistence type="predicted"/>
<evidence type="ECO:0000313" key="2">
    <source>
        <dbReference type="Proteomes" id="UP000297741"/>
    </source>
</evidence>
<dbReference type="RefSeq" id="WP_135428271.1">
    <property type="nucleotide sequence ID" value="NZ_RPEM01000001.1"/>
</dbReference>
<keyword evidence="2" id="KW-1185">Reference proteome</keyword>
<reference evidence="1 2" key="1">
    <citation type="submission" date="2018-11" db="EMBL/GenBank/DDBJ databases">
        <title>Tabrizicola sp. isolated from sediment of alpine lake.</title>
        <authorList>
            <person name="Liu Z."/>
        </authorList>
    </citation>
    <scope>NUCLEOTIDE SEQUENCE [LARGE SCALE GENOMIC DNA]</scope>
    <source>
        <strain evidence="1 2">DRYC-M-16</strain>
    </source>
</reference>
<organism evidence="1 2">
    <name type="scientific">Pseudotabrizicola sediminis</name>
    <dbReference type="NCBI Taxonomy" id="2486418"/>
    <lineage>
        <taxon>Bacteria</taxon>
        <taxon>Pseudomonadati</taxon>
        <taxon>Pseudomonadota</taxon>
        <taxon>Alphaproteobacteria</taxon>
        <taxon>Rhodobacterales</taxon>
        <taxon>Paracoccaceae</taxon>
        <taxon>Pseudotabrizicola</taxon>
    </lineage>
</organism>
<name>A0ABY2KQM5_9RHOB</name>
<comment type="caution">
    <text evidence="1">The sequence shown here is derived from an EMBL/GenBank/DDBJ whole genome shotgun (WGS) entry which is preliminary data.</text>
</comment>
<protein>
    <submittedName>
        <fullName evidence="1">Uncharacterized protein</fullName>
    </submittedName>
</protein>
<gene>
    <name evidence="1" type="ORF">EEB11_00215</name>
</gene>
<sequence>MIKEPKKEGPTRKLIETIAQAFSLTAFAASFYRVTHPSAAEKDHVRWGDEVTEQLNEQIRRGTLLESQILDLSKTRVIAHGFVNFASGKLAIEHAKGISSVTDHGIGKLAVNFAEPVKKHYFVSIELPEGQAHVSEKKPNGFSLNTGFGPEGRDISFGFLVVGTEL</sequence>
<dbReference type="Proteomes" id="UP000297741">
    <property type="component" value="Unassembled WGS sequence"/>
</dbReference>